<dbReference type="GO" id="GO:0046872">
    <property type="term" value="F:metal ion binding"/>
    <property type="evidence" value="ECO:0007669"/>
    <property type="project" value="UniProtKB-KW"/>
</dbReference>
<evidence type="ECO:0000313" key="4">
    <source>
        <dbReference type="EMBL" id="HGT39435.1"/>
    </source>
</evidence>
<evidence type="ECO:0000256" key="1">
    <source>
        <dbReference type="ARBA" id="ARBA00022723"/>
    </source>
</evidence>
<dbReference type="InterPro" id="IPR005255">
    <property type="entry name" value="PdxA_fam"/>
</dbReference>
<keyword evidence="3" id="KW-0520">NAD</keyword>
<dbReference type="EMBL" id="DSVQ01000012">
    <property type="protein sequence ID" value="HGT39435.1"/>
    <property type="molecule type" value="Genomic_DNA"/>
</dbReference>
<gene>
    <name evidence="4" type="primary">pdxA</name>
    <name evidence="4" type="ORF">ENS64_09275</name>
</gene>
<dbReference type="PANTHER" id="PTHR30004:SF6">
    <property type="entry name" value="D-THREONATE 4-PHOSPHATE DEHYDROGENASE"/>
    <property type="match status" value="1"/>
</dbReference>
<dbReference type="Gene3D" id="3.40.718.10">
    <property type="entry name" value="Isopropylmalate Dehydrogenase"/>
    <property type="match status" value="1"/>
</dbReference>
<organism evidence="4">
    <name type="scientific">Schlesneria paludicola</name>
    <dbReference type="NCBI Taxonomy" id="360056"/>
    <lineage>
        <taxon>Bacteria</taxon>
        <taxon>Pseudomonadati</taxon>
        <taxon>Planctomycetota</taxon>
        <taxon>Planctomycetia</taxon>
        <taxon>Planctomycetales</taxon>
        <taxon>Planctomycetaceae</taxon>
        <taxon>Schlesneria</taxon>
    </lineage>
</organism>
<evidence type="ECO:0000256" key="2">
    <source>
        <dbReference type="ARBA" id="ARBA00023002"/>
    </source>
</evidence>
<dbReference type="GO" id="GO:0051287">
    <property type="term" value="F:NAD binding"/>
    <property type="evidence" value="ECO:0007669"/>
    <property type="project" value="InterPro"/>
</dbReference>
<keyword evidence="1" id="KW-0479">Metal-binding</keyword>
<dbReference type="GO" id="GO:0050570">
    <property type="term" value="F:4-hydroxythreonine-4-phosphate dehydrogenase activity"/>
    <property type="evidence" value="ECO:0007669"/>
    <property type="project" value="UniProtKB-EC"/>
</dbReference>
<evidence type="ECO:0000256" key="3">
    <source>
        <dbReference type="ARBA" id="ARBA00023027"/>
    </source>
</evidence>
<proteinExistence type="predicted"/>
<comment type="caution">
    <text evidence="4">The sequence shown here is derived from an EMBL/GenBank/DDBJ whole genome shotgun (WGS) entry which is preliminary data.</text>
</comment>
<dbReference type="SUPFAM" id="SSF53659">
    <property type="entry name" value="Isocitrate/Isopropylmalate dehydrogenase-like"/>
    <property type="match status" value="1"/>
</dbReference>
<dbReference type="PANTHER" id="PTHR30004">
    <property type="entry name" value="4-HYDROXYTHREONINE-4-PHOSPHATE DEHYDROGENASE"/>
    <property type="match status" value="1"/>
</dbReference>
<protein>
    <submittedName>
        <fullName evidence="4">4-hydroxythreonine-4-phosphate dehydrogenase PdxA</fullName>
        <ecNumber evidence="4">1.1.1.262</ecNumber>
    </submittedName>
</protein>
<name>A0A7C4LL43_9PLAN</name>
<keyword evidence="2 4" id="KW-0560">Oxidoreductase</keyword>
<dbReference type="NCBIfam" id="TIGR00557">
    <property type="entry name" value="pdxA"/>
    <property type="match status" value="1"/>
</dbReference>
<dbReference type="EC" id="1.1.1.262" evidence="4"/>
<accession>A0A7C4LL43</accession>
<dbReference type="AlphaFoldDB" id="A0A7C4LL43"/>
<dbReference type="Pfam" id="PF04166">
    <property type="entry name" value="PdxA"/>
    <property type="match status" value="1"/>
</dbReference>
<reference evidence="4" key="1">
    <citation type="journal article" date="2020" name="mSystems">
        <title>Genome- and Community-Level Interaction Insights into Carbon Utilization and Element Cycling Functions of Hydrothermarchaeota in Hydrothermal Sediment.</title>
        <authorList>
            <person name="Zhou Z."/>
            <person name="Liu Y."/>
            <person name="Xu W."/>
            <person name="Pan J."/>
            <person name="Luo Z.H."/>
            <person name="Li M."/>
        </authorList>
    </citation>
    <scope>NUCLEOTIDE SEQUENCE [LARGE SCALE GENOMIC DNA]</scope>
    <source>
        <strain evidence="4">SpSt-508</strain>
    </source>
</reference>
<sequence length="357" mass="37484">MTTARPRLALTMGDVAGIGPEIIARALVEGNLHAFCRPIVVGHPELLRRALEQIGRPGAIVPVDPPFDALPDHVISCWNPAGDEVCTVMPGVVQPAAGRAAYDYVVAAARSALRGDVEAITTAPLHKEALNRAGVPYPGHTEILAAECGVREVAMMLYLPPGFAVRGPRGLGVAHVTLHTSLRSVPDLLTTPRIVDTIRLLHGFLQRLEPPGEAPALPQSPSESPRIGVCALNPHAGEHGLFGDEEDRLIAPAVAAARNLGLHAVGPVPADALLRRAVAGEFDGVAAMYHDQGHIALKLIGWDLAVNVTLGLPIVRTSPSHGTAFDIAGQGRARAEGFLNAARVACQLASTRSEPLT</sequence>